<accession>A0A2S3QVW8</accession>
<reference evidence="1 2" key="1">
    <citation type="journal article" date="2018" name="Front. Microbiol.">
        <title>Phylogeny of Vibrio vulnificus from the Analysis of the Core-Genome: Implications for Intra-Species Taxonomy.</title>
        <authorList>
            <person name="Roig F.J."/>
            <person name="Gonzalez-Candelas F."/>
            <person name="Sanjuan E."/>
            <person name="Fouz B."/>
            <person name="Feil E.J."/>
            <person name="Llorens C."/>
            <person name="Baker-Austin C."/>
            <person name="Oliver J.D."/>
            <person name="Danin-Poleg Y."/>
            <person name="Gibas C.J."/>
            <person name="Kashi Y."/>
            <person name="Gulig P.A."/>
            <person name="Morrison S.S."/>
            <person name="Amaro C."/>
        </authorList>
    </citation>
    <scope>NUCLEOTIDE SEQUENCE [LARGE SCALE GENOMIC DNA]</scope>
    <source>
        <strain evidence="1 2">CECT4608</strain>
    </source>
</reference>
<dbReference type="AlphaFoldDB" id="A0A2S3QVW8"/>
<dbReference type="Proteomes" id="UP000237466">
    <property type="component" value="Unassembled WGS sequence"/>
</dbReference>
<evidence type="ECO:0000313" key="2">
    <source>
        <dbReference type="Proteomes" id="UP000237466"/>
    </source>
</evidence>
<evidence type="ECO:0000313" key="1">
    <source>
        <dbReference type="EMBL" id="POB42004.1"/>
    </source>
</evidence>
<dbReference type="EMBL" id="PDGH01000146">
    <property type="protein sequence ID" value="POB42004.1"/>
    <property type="molecule type" value="Genomic_DNA"/>
</dbReference>
<proteinExistence type="predicted"/>
<protein>
    <submittedName>
        <fullName evidence="1">Uncharacterized protein</fullName>
    </submittedName>
</protein>
<name>A0A2S3QVW8_VIBVL</name>
<gene>
    <name evidence="1" type="ORF">CRN52_23770</name>
</gene>
<sequence length="248" mass="27731">MSKNVALLVAEAPWFSFKTNHDQASCIPFFEGVKKLVNDSTDKPQLNIYNCNYYDNKSLEKALEHLVDTREDIQILYIGGHGDGKRIADATINKTTELIREHGKKIKGLIVSSCMAGLTDKLAMASEGAFSSSDRSISWVNGPNWIISYKYAVDWFPSALVETSIVRAFTEHYHQEGRLNSKADILGCLNHALAPFDLHQEFASDKSDNRKSLGDTIRIWIRAQGASQPTDVTEDLLAQLGYLEFEAE</sequence>
<comment type="caution">
    <text evidence="1">The sequence shown here is derived from an EMBL/GenBank/DDBJ whole genome shotgun (WGS) entry which is preliminary data.</text>
</comment>
<dbReference type="RefSeq" id="WP_025637705.1">
    <property type="nucleotide sequence ID" value="NZ_JBEIBL010000006.1"/>
</dbReference>
<organism evidence="1 2">
    <name type="scientific">Vibrio vulnificus</name>
    <dbReference type="NCBI Taxonomy" id="672"/>
    <lineage>
        <taxon>Bacteria</taxon>
        <taxon>Pseudomonadati</taxon>
        <taxon>Pseudomonadota</taxon>
        <taxon>Gammaproteobacteria</taxon>
        <taxon>Vibrionales</taxon>
        <taxon>Vibrionaceae</taxon>
        <taxon>Vibrio</taxon>
    </lineage>
</organism>